<evidence type="ECO:0000256" key="6">
    <source>
        <dbReference type="ARBA" id="ARBA00022989"/>
    </source>
</evidence>
<evidence type="ECO:0000256" key="3">
    <source>
        <dbReference type="ARBA" id="ARBA00022448"/>
    </source>
</evidence>
<feature type="transmembrane region" description="Helical" evidence="8">
    <location>
        <begin position="199"/>
        <end position="218"/>
    </location>
</feature>
<dbReference type="Pfam" id="PF03547">
    <property type="entry name" value="Mem_trans"/>
    <property type="match status" value="1"/>
</dbReference>
<keyword evidence="6 8" id="KW-1133">Transmembrane helix</keyword>
<dbReference type="AlphaFoldDB" id="A0A3N0AVI2"/>
<reference evidence="10" key="1">
    <citation type="submission" date="2018-05" db="EMBL/GenBank/DDBJ databases">
        <title>Genome Sequencing of selected type strains of the family Eggerthellaceae.</title>
        <authorList>
            <person name="Danylec N."/>
            <person name="Stoll D.A."/>
            <person name="Doetsch A."/>
            <person name="Huch M."/>
        </authorList>
    </citation>
    <scope>NUCLEOTIDE SEQUENCE [LARGE SCALE GENOMIC DNA]</scope>
    <source>
        <strain evidence="10">DSM 16106</strain>
    </source>
</reference>
<organism evidence="9 10">
    <name type="scientific">Paraeggerthella hongkongensis</name>
    <dbReference type="NCBI Taxonomy" id="230658"/>
    <lineage>
        <taxon>Bacteria</taxon>
        <taxon>Bacillati</taxon>
        <taxon>Actinomycetota</taxon>
        <taxon>Coriobacteriia</taxon>
        <taxon>Eggerthellales</taxon>
        <taxon>Eggerthellaceae</taxon>
        <taxon>Paraeggerthella</taxon>
    </lineage>
</organism>
<evidence type="ECO:0000313" key="10">
    <source>
        <dbReference type="Proteomes" id="UP000278632"/>
    </source>
</evidence>
<feature type="transmembrane region" description="Helical" evidence="8">
    <location>
        <begin position="6"/>
        <end position="24"/>
    </location>
</feature>
<keyword evidence="7 8" id="KW-0472">Membrane</keyword>
<evidence type="ECO:0000256" key="8">
    <source>
        <dbReference type="SAM" id="Phobius"/>
    </source>
</evidence>
<feature type="transmembrane region" description="Helical" evidence="8">
    <location>
        <begin position="171"/>
        <end position="193"/>
    </location>
</feature>
<name>A0A3N0AVI2_9ACTN</name>
<proteinExistence type="inferred from homology"/>
<comment type="subcellular location">
    <subcellularLocation>
        <location evidence="1">Cell membrane</location>
        <topology evidence="1">Multi-pass membrane protein</topology>
    </subcellularLocation>
</comment>
<feature type="transmembrane region" description="Helical" evidence="8">
    <location>
        <begin position="36"/>
        <end position="56"/>
    </location>
</feature>
<dbReference type="Gene3D" id="1.20.1530.20">
    <property type="match status" value="2"/>
</dbReference>
<dbReference type="InterPro" id="IPR004776">
    <property type="entry name" value="Mem_transp_PIN-like"/>
</dbReference>
<sequence>MSFQAIEYQMIVLFLAMALGFVARKLRVMSEESDRMLSRLVLTITLPCTILASVLTRDSLPDPATIGTILLFSCLAFALVLAIAFVVPLLFGLNPSKRGTYSFMLAFGNTGFLGYPVLEAVFGREAVLYGAIFNIPFNILVFTVGVMMLSQSEQSLKEQVREGARNLISPSLIACLATMALALLNVTDIGVFGKAIDTMGSMTTPAALLIIGSSLATVPVKTMITHFRTYIMAAFRLLIIPVCIWLAFSPFVADPLLLGVLVVVNGMPVATNGTILCLRYGGDLNTIIRGTFVTTALSLVTIPVLAALVGGV</sequence>
<dbReference type="PANTHER" id="PTHR36838:SF1">
    <property type="entry name" value="SLR1864 PROTEIN"/>
    <property type="match status" value="1"/>
</dbReference>
<dbReference type="GO" id="GO:0005886">
    <property type="term" value="C:plasma membrane"/>
    <property type="evidence" value="ECO:0007669"/>
    <property type="project" value="UniProtKB-SubCell"/>
</dbReference>
<gene>
    <name evidence="9" type="ORF">DMP08_11460</name>
</gene>
<dbReference type="PANTHER" id="PTHR36838">
    <property type="entry name" value="AUXIN EFFLUX CARRIER FAMILY PROTEIN"/>
    <property type="match status" value="1"/>
</dbReference>
<dbReference type="EMBL" id="QICD01000035">
    <property type="protein sequence ID" value="RNL38867.1"/>
    <property type="molecule type" value="Genomic_DNA"/>
</dbReference>
<evidence type="ECO:0000256" key="5">
    <source>
        <dbReference type="ARBA" id="ARBA00022692"/>
    </source>
</evidence>
<evidence type="ECO:0000313" key="9">
    <source>
        <dbReference type="EMBL" id="RNL38867.1"/>
    </source>
</evidence>
<dbReference type="InterPro" id="IPR038770">
    <property type="entry name" value="Na+/solute_symporter_sf"/>
</dbReference>
<comment type="similarity">
    <text evidence="2">Belongs to the auxin efflux carrier (TC 2.A.69) family.</text>
</comment>
<evidence type="ECO:0000256" key="1">
    <source>
        <dbReference type="ARBA" id="ARBA00004651"/>
    </source>
</evidence>
<feature type="transmembrane region" description="Helical" evidence="8">
    <location>
        <begin position="103"/>
        <end position="122"/>
    </location>
</feature>
<keyword evidence="3" id="KW-0813">Transport</keyword>
<accession>A0A3N0AVI2</accession>
<feature type="transmembrane region" description="Helical" evidence="8">
    <location>
        <begin position="290"/>
        <end position="309"/>
    </location>
</feature>
<evidence type="ECO:0000256" key="2">
    <source>
        <dbReference type="ARBA" id="ARBA00010145"/>
    </source>
</evidence>
<feature type="transmembrane region" description="Helical" evidence="8">
    <location>
        <begin position="128"/>
        <end position="150"/>
    </location>
</feature>
<keyword evidence="5 8" id="KW-0812">Transmembrane</keyword>
<feature type="transmembrane region" description="Helical" evidence="8">
    <location>
        <begin position="257"/>
        <end position="278"/>
    </location>
</feature>
<keyword evidence="10" id="KW-1185">Reference proteome</keyword>
<dbReference type="Proteomes" id="UP000278632">
    <property type="component" value="Unassembled WGS sequence"/>
</dbReference>
<keyword evidence="4" id="KW-1003">Cell membrane</keyword>
<feature type="transmembrane region" description="Helical" evidence="8">
    <location>
        <begin position="230"/>
        <end position="251"/>
    </location>
</feature>
<dbReference type="GO" id="GO:0055085">
    <property type="term" value="P:transmembrane transport"/>
    <property type="evidence" value="ECO:0007669"/>
    <property type="project" value="InterPro"/>
</dbReference>
<dbReference type="OrthoDB" id="9798064at2"/>
<comment type="caution">
    <text evidence="9">The sequence shown here is derived from an EMBL/GenBank/DDBJ whole genome shotgun (WGS) entry which is preliminary data.</text>
</comment>
<feature type="transmembrane region" description="Helical" evidence="8">
    <location>
        <begin position="68"/>
        <end position="91"/>
    </location>
</feature>
<evidence type="ECO:0000256" key="4">
    <source>
        <dbReference type="ARBA" id="ARBA00022475"/>
    </source>
</evidence>
<dbReference type="RefSeq" id="WP_123193013.1">
    <property type="nucleotide sequence ID" value="NZ_QICD01000035.1"/>
</dbReference>
<protein>
    <submittedName>
        <fullName evidence="9">AEC family transporter</fullName>
    </submittedName>
</protein>
<evidence type="ECO:0000256" key="7">
    <source>
        <dbReference type="ARBA" id="ARBA00023136"/>
    </source>
</evidence>